<sequence>MSRSVTIYHIDIFIKTSLNRPVGEARRALPEGSVDIESVRYQLAVKADNCRVGRDRCLLLHPPHHHLLCQSDSRLGSSSGSSSSSSWIRLGNISRVSLAVVKQQHWYSLLASWYIWYVNSVEGVVPPCRHSNPADGAGFALGPDARLPCDNATDADITIVFRFPSSS</sequence>
<organism evidence="1 2">
    <name type="scientific">Tanacetum coccineum</name>
    <dbReference type="NCBI Taxonomy" id="301880"/>
    <lineage>
        <taxon>Eukaryota</taxon>
        <taxon>Viridiplantae</taxon>
        <taxon>Streptophyta</taxon>
        <taxon>Embryophyta</taxon>
        <taxon>Tracheophyta</taxon>
        <taxon>Spermatophyta</taxon>
        <taxon>Magnoliopsida</taxon>
        <taxon>eudicotyledons</taxon>
        <taxon>Gunneridae</taxon>
        <taxon>Pentapetalae</taxon>
        <taxon>asterids</taxon>
        <taxon>campanulids</taxon>
        <taxon>Asterales</taxon>
        <taxon>Asteraceae</taxon>
        <taxon>Asteroideae</taxon>
        <taxon>Anthemideae</taxon>
        <taxon>Anthemidinae</taxon>
        <taxon>Tanacetum</taxon>
    </lineage>
</organism>
<name>A0ABQ4YXG8_9ASTR</name>
<evidence type="ECO:0000313" key="2">
    <source>
        <dbReference type="Proteomes" id="UP001151760"/>
    </source>
</evidence>
<keyword evidence="2" id="KW-1185">Reference proteome</keyword>
<dbReference type="EMBL" id="BQNB010010833">
    <property type="protein sequence ID" value="GJS82554.1"/>
    <property type="molecule type" value="Genomic_DNA"/>
</dbReference>
<accession>A0ABQ4YXG8</accession>
<gene>
    <name evidence="1" type="ORF">Tco_0749095</name>
</gene>
<reference evidence="1" key="2">
    <citation type="submission" date="2022-01" db="EMBL/GenBank/DDBJ databases">
        <authorList>
            <person name="Yamashiro T."/>
            <person name="Shiraishi A."/>
            <person name="Satake H."/>
            <person name="Nakayama K."/>
        </authorList>
    </citation>
    <scope>NUCLEOTIDE SEQUENCE</scope>
</reference>
<protein>
    <submittedName>
        <fullName evidence="1">Uncharacterized protein</fullName>
    </submittedName>
</protein>
<evidence type="ECO:0000313" key="1">
    <source>
        <dbReference type="EMBL" id="GJS82554.1"/>
    </source>
</evidence>
<proteinExistence type="predicted"/>
<reference evidence="1" key="1">
    <citation type="journal article" date="2022" name="Int. J. Mol. Sci.">
        <title>Draft Genome of Tanacetum Coccineum: Genomic Comparison of Closely Related Tanacetum-Family Plants.</title>
        <authorList>
            <person name="Yamashiro T."/>
            <person name="Shiraishi A."/>
            <person name="Nakayama K."/>
            <person name="Satake H."/>
        </authorList>
    </citation>
    <scope>NUCLEOTIDE SEQUENCE</scope>
</reference>
<dbReference type="Proteomes" id="UP001151760">
    <property type="component" value="Unassembled WGS sequence"/>
</dbReference>
<comment type="caution">
    <text evidence="1">The sequence shown here is derived from an EMBL/GenBank/DDBJ whole genome shotgun (WGS) entry which is preliminary data.</text>
</comment>